<name>A0A183J3V6_9BILA</name>
<reference evidence="6" key="1">
    <citation type="submission" date="2016-06" db="UniProtKB">
        <authorList>
            <consortium name="WormBaseParasite"/>
        </authorList>
    </citation>
    <scope>IDENTIFICATION</scope>
</reference>
<dbReference type="GO" id="GO:0042254">
    <property type="term" value="P:ribosome biogenesis"/>
    <property type="evidence" value="ECO:0007669"/>
    <property type="project" value="InterPro"/>
</dbReference>
<reference evidence="4 5" key="2">
    <citation type="submission" date="2018-11" db="EMBL/GenBank/DDBJ databases">
        <authorList>
            <consortium name="Pathogen Informatics"/>
        </authorList>
    </citation>
    <scope>NUCLEOTIDE SEQUENCE [LARGE SCALE GENOMIC DNA]</scope>
</reference>
<dbReference type="InterPro" id="IPR027193">
    <property type="entry name" value="Noc4"/>
</dbReference>
<dbReference type="PANTHER" id="PTHR12455:SF0">
    <property type="entry name" value="NUCLEOLAR COMPLEX PROTEIN 4 HOMOLOG"/>
    <property type="match status" value="1"/>
</dbReference>
<feature type="transmembrane region" description="Helical" evidence="2">
    <location>
        <begin position="21"/>
        <end position="45"/>
    </location>
</feature>
<evidence type="ECO:0000256" key="2">
    <source>
        <dbReference type="SAM" id="Phobius"/>
    </source>
</evidence>
<evidence type="ECO:0000313" key="4">
    <source>
        <dbReference type="EMBL" id="VDP32771.1"/>
    </source>
</evidence>
<dbReference type="GO" id="GO:0030692">
    <property type="term" value="C:Noc4p-Nop14p complex"/>
    <property type="evidence" value="ECO:0007669"/>
    <property type="project" value="TreeGrafter"/>
</dbReference>
<evidence type="ECO:0000256" key="1">
    <source>
        <dbReference type="ARBA" id="ARBA00007797"/>
    </source>
</evidence>
<feature type="domain" description="CCAAT-binding factor" evidence="3">
    <location>
        <begin position="49"/>
        <end position="125"/>
    </location>
</feature>
<sequence length="176" mass="21187">MSKRRMMYDRRTCMSCYCFSDLRLVMHHIMMASCVLISMFFFIKLDCSVFSHLPAYVVASFIKRFSRLLLFSPVGSLMIILQLIQNWLVRHPNVMPFYAHDPYIFNENNMAESRALESSLWEVKLRIRQRCCSLLFVNCSKSCPLRWIRYHLKRLAYTRLYLNDVWCGLKQYYDIF</sequence>
<protein>
    <submittedName>
        <fullName evidence="6">CBF domain-containing protein</fullName>
    </submittedName>
</protein>
<evidence type="ECO:0000313" key="5">
    <source>
        <dbReference type="Proteomes" id="UP000270296"/>
    </source>
</evidence>
<dbReference type="EMBL" id="UZAM01014246">
    <property type="protein sequence ID" value="VDP32771.1"/>
    <property type="molecule type" value="Genomic_DNA"/>
</dbReference>
<accession>A0A183J3V6</accession>
<dbReference type="Proteomes" id="UP000270296">
    <property type="component" value="Unassembled WGS sequence"/>
</dbReference>
<proteinExistence type="inferred from homology"/>
<evidence type="ECO:0000313" key="6">
    <source>
        <dbReference type="WBParaSite" id="SBAD_0001092301-mRNA-1"/>
    </source>
</evidence>
<dbReference type="PANTHER" id="PTHR12455">
    <property type="entry name" value="NUCLEOLAR COMPLEX PROTEIN 4"/>
    <property type="match status" value="1"/>
</dbReference>
<keyword evidence="2" id="KW-1133">Transmembrane helix</keyword>
<dbReference type="GO" id="GO:0032040">
    <property type="term" value="C:small-subunit processome"/>
    <property type="evidence" value="ECO:0007669"/>
    <property type="project" value="TreeGrafter"/>
</dbReference>
<dbReference type="AlphaFoldDB" id="A0A183J3V6"/>
<dbReference type="InterPro" id="IPR005612">
    <property type="entry name" value="CCAAT-binding_factor"/>
</dbReference>
<keyword evidence="2" id="KW-0812">Transmembrane</keyword>
<dbReference type="PROSITE" id="PS51257">
    <property type="entry name" value="PROKAR_LIPOPROTEIN"/>
    <property type="match status" value="1"/>
</dbReference>
<evidence type="ECO:0000259" key="3">
    <source>
        <dbReference type="Pfam" id="PF03914"/>
    </source>
</evidence>
<feature type="transmembrane region" description="Helical" evidence="2">
    <location>
        <begin position="65"/>
        <end position="84"/>
    </location>
</feature>
<comment type="similarity">
    <text evidence="1">Belongs to the CBF/MAK21 family.</text>
</comment>
<organism evidence="6">
    <name type="scientific">Soboliphyme baturini</name>
    <dbReference type="NCBI Taxonomy" id="241478"/>
    <lineage>
        <taxon>Eukaryota</taxon>
        <taxon>Metazoa</taxon>
        <taxon>Ecdysozoa</taxon>
        <taxon>Nematoda</taxon>
        <taxon>Enoplea</taxon>
        <taxon>Dorylaimia</taxon>
        <taxon>Dioctophymatida</taxon>
        <taxon>Dioctophymatoidea</taxon>
        <taxon>Soboliphymatidae</taxon>
        <taxon>Soboliphyme</taxon>
    </lineage>
</organism>
<dbReference type="Pfam" id="PF03914">
    <property type="entry name" value="CBF"/>
    <property type="match status" value="1"/>
</dbReference>
<dbReference type="OrthoDB" id="275876at2759"/>
<keyword evidence="5" id="KW-1185">Reference proteome</keyword>
<gene>
    <name evidence="4" type="ORF">SBAD_LOCUS10554</name>
</gene>
<dbReference type="WBParaSite" id="SBAD_0001092301-mRNA-1">
    <property type="protein sequence ID" value="SBAD_0001092301-mRNA-1"/>
    <property type="gene ID" value="SBAD_0001092301"/>
</dbReference>
<keyword evidence="2" id="KW-0472">Membrane</keyword>